<evidence type="ECO:0000259" key="1">
    <source>
        <dbReference type="Pfam" id="PF14049"/>
    </source>
</evidence>
<gene>
    <name evidence="2" type="ORF">TREES_T100003189</name>
</gene>
<proteinExistence type="predicted"/>
<keyword evidence="3" id="KW-1185">Reference proteome</keyword>
<feature type="domain" description="Developmental pluripotency-associated protein 2/4 central" evidence="1">
    <location>
        <begin position="65"/>
        <end position="108"/>
    </location>
</feature>
<accession>L9KJQ6</accession>
<dbReference type="InParanoid" id="L9KJQ6"/>
<evidence type="ECO:0000313" key="3">
    <source>
        <dbReference type="Proteomes" id="UP000011518"/>
    </source>
</evidence>
<dbReference type="PANTHER" id="PTHR16073">
    <property type="entry name" value="DCR DOMAIN-CONTAINING PROTEIN"/>
    <property type="match status" value="1"/>
</dbReference>
<reference evidence="3" key="2">
    <citation type="journal article" date="2013" name="Nat. Commun.">
        <title>Genome of the Chinese tree shrew.</title>
        <authorList>
            <person name="Fan Y."/>
            <person name="Huang Z.Y."/>
            <person name="Cao C.C."/>
            <person name="Chen C.S."/>
            <person name="Chen Y.X."/>
            <person name="Fan D.D."/>
            <person name="He J."/>
            <person name="Hou H.L."/>
            <person name="Hu L."/>
            <person name="Hu X.T."/>
            <person name="Jiang X.T."/>
            <person name="Lai R."/>
            <person name="Lang Y.S."/>
            <person name="Liang B."/>
            <person name="Liao S.G."/>
            <person name="Mu D."/>
            <person name="Ma Y.Y."/>
            <person name="Niu Y.Y."/>
            <person name="Sun X.Q."/>
            <person name="Xia J.Q."/>
            <person name="Xiao J."/>
            <person name="Xiong Z.Q."/>
            <person name="Xu L."/>
            <person name="Yang L."/>
            <person name="Zhang Y."/>
            <person name="Zhao W."/>
            <person name="Zhao X.D."/>
            <person name="Zheng Y.T."/>
            <person name="Zhou J.M."/>
            <person name="Zhu Y.B."/>
            <person name="Zhang G.J."/>
            <person name="Wang J."/>
            <person name="Yao Y.G."/>
        </authorList>
    </citation>
    <scope>NUCLEOTIDE SEQUENCE [LARGE SCALE GENOMIC DNA]</scope>
</reference>
<dbReference type="PANTHER" id="PTHR16073:SF8">
    <property type="entry name" value="DEVELOPMENTAL PLURIPOTENCY-ASSOCIATED PROTEIN 4"/>
    <property type="match status" value="1"/>
</dbReference>
<evidence type="ECO:0000313" key="2">
    <source>
        <dbReference type="EMBL" id="ELW61402.1"/>
    </source>
</evidence>
<dbReference type="GO" id="GO:0005634">
    <property type="term" value="C:nucleus"/>
    <property type="evidence" value="ECO:0007669"/>
    <property type="project" value="TreeGrafter"/>
</dbReference>
<reference evidence="3" key="1">
    <citation type="submission" date="2012-07" db="EMBL/GenBank/DDBJ databases">
        <title>Genome of the Chinese tree shrew, a rising model animal genetically related to primates.</title>
        <authorList>
            <person name="Zhang G."/>
            <person name="Fan Y."/>
            <person name="Yao Y."/>
            <person name="Huang Z."/>
        </authorList>
    </citation>
    <scope>NUCLEOTIDE SEQUENCE [LARGE SCALE GENOMIC DNA]</scope>
</reference>
<dbReference type="InterPro" id="IPR025892">
    <property type="entry name" value="Dppa2/4_central_dom"/>
</dbReference>
<dbReference type="GO" id="GO:0003682">
    <property type="term" value="F:chromatin binding"/>
    <property type="evidence" value="ECO:0007669"/>
    <property type="project" value="InterPro"/>
</dbReference>
<dbReference type="Pfam" id="PF14049">
    <property type="entry name" value="Dppa2_A"/>
    <property type="match status" value="1"/>
</dbReference>
<name>L9KJQ6_TUPCH</name>
<protein>
    <submittedName>
        <fullName evidence="2">Developmental pluripotency-associated protein 4</fullName>
    </submittedName>
</protein>
<dbReference type="AlphaFoldDB" id="L9KJQ6"/>
<dbReference type="Proteomes" id="UP000011518">
    <property type="component" value="Unassembled WGS sequence"/>
</dbReference>
<organism evidence="2 3">
    <name type="scientific">Tupaia chinensis</name>
    <name type="common">Chinese tree shrew</name>
    <name type="synonym">Tupaia belangeri chinensis</name>
    <dbReference type="NCBI Taxonomy" id="246437"/>
    <lineage>
        <taxon>Eukaryota</taxon>
        <taxon>Metazoa</taxon>
        <taxon>Chordata</taxon>
        <taxon>Craniata</taxon>
        <taxon>Vertebrata</taxon>
        <taxon>Euteleostomi</taxon>
        <taxon>Mammalia</taxon>
        <taxon>Eutheria</taxon>
        <taxon>Euarchontoglires</taxon>
        <taxon>Scandentia</taxon>
        <taxon>Tupaiidae</taxon>
        <taxon>Tupaia</taxon>
    </lineage>
</organism>
<dbReference type="EMBL" id="KB320878">
    <property type="protein sequence ID" value="ELW61402.1"/>
    <property type="molecule type" value="Genomic_DNA"/>
</dbReference>
<dbReference type="InterPro" id="IPR039590">
    <property type="entry name" value="Dppa2/4"/>
</dbReference>
<dbReference type="STRING" id="246437.L9KJQ6"/>
<sequence>MSGPPLPSKLPPDNRLHRDIWQDWCQQLKISSKGQISDAYRRQYAYAYPNQTGLPTLEDSAAVLKGVNTTEVTTSAPEAVLGSWARDASMSGKMEAAESEAVESPQESYGVRRQRQKGWVVEGNHVLLPRLTRQQVLMLKWNGQVFHHPHPPFYTLPNIWARLKSFLLSDIGSEVHIYPTICHLTFY</sequence>
<dbReference type="GO" id="GO:0048731">
    <property type="term" value="P:system development"/>
    <property type="evidence" value="ECO:0007669"/>
    <property type="project" value="TreeGrafter"/>
</dbReference>